<protein>
    <recommendedName>
        <fullName evidence="2">DNA polymerase III subunit delta</fullName>
        <ecNumber evidence="1">2.7.7.7</ecNumber>
    </recommendedName>
</protein>
<dbReference type="NCBIfam" id="TIGR01128">
    <property type="entry name" value="holA"/>
    <property type="match status" value="1"/>
</dbReference>
<feature type="domain" description="DNA polymerase III delta subunit-like C-terminal" evidence="10">
    <location>
        <begin position="224"/>
        <end position="331"/>
    </location>
</feature>
<dbReference type="InterPro" id="IPR010372">
    <property type="entry name" value="DNA_pol3_delta_N"/>
</dbReference>
<dbReference type="Gene3D" id="1.20.272.10">
    <property type="match status" value="1"/>
</dbReference>
<organism evidence="11 12">
    <name type="scientific">Salinivirga cyanobacteriivorans</name>
    <dbReference type="NCBI Taxonomy" id="1307839"/>
    <lineage>
        <taxon>Bacteria</taxon>
        <taxon>Pseudomonadati</taxon>
        <taxon>Bacteroidota</taxon>
        <taxon>Bacteroidia</taxon>
        <taxon>Bacteroidales</taxon>
        <taxon>Salinivirgaceae</taxon>
        <taxon>Salinivirga</taxon>
    </lineage>
</organism>
<evidence type="ECO:0000256" key="8">
    <source>
        <dbReference type="ARBA" id="ARBA00049244"/>
    </source>
</evidence>
<sequence>MPIQTFEEIIKDIDAKKFQPVYFMYGEEGFFMDQITEKIAKEALPETERSFNQNIMYGGDVELADIVMAARRFPMMAEKQVIIVKEAQEVSGIAGEVNESQRAEKKENPLTLYLQNPVESTILVINYRKQKIDKRTRFYKALNSNAVVLESKKLYDKKLNAWIERYIKSKGYTIVDQAVQLLATYLGNDLEKLVNELNKLAVILPEKSAITATHIEENVGISKEYNVFELWGAIAAKNVTKAHEIAYFFSKNSKDHHIAVTIAVLFNSFVNLLRYHQLAEKRVPVNSITKQMGLNYYQGKDLQTAARNYPKSRAVRVISLLRHFDARSKGVMGENTNVGELTRELVATILYY</sequence>
<dbReference type="Gene3D" id="3.40.50.300">
    <property type="entry name" value="P-loop containing nucleotide triphosphate hydrolases"/>
    <property type="match status" value="1"/>
</dbReference>
<comment type="catalytic activity">
    <reaction evidence="8">
        <text>DNA(n) + a 2'-deoxyribonucleoside 5'-triphosphate = DNA(n+1) + diphosphate</text>
        <dbReference type="Rhea" id="RHEA:22508"/>
        <dbReference type="Rhea" id="RHEA-COMP:17339"/>
        <dbReference type="Rhea" id="RHEA-COMP:17340"/>
        <dbReference type="ChEBI" id="CHEBI:33019"/>
        <dbReference type="ChEBI" id="CHEBI:61560"/>
        <dbReference type="ChEBI" id="CHEBI:173112"/>
        <dbReference type="EC" id="2.7.7.7"/>
    </reaction>
</comment>
<dbReference type="GO" id="GO:0006261">
    <property type="term" value="P:DNA-templated DNA replication"/>
    <property type="evidence" value="ECO:0007669"/>
    <property type="project" value="TreeGrafter"/>
</dbReference>
<evidence type="ECO:0000256" key="4">
    <source>
        <dbReference type="ARBA" id="ARBA00022695"/>
    </source>
</evidence>
<keyword evidence="3" id="KW-0808">Transferase</keyword>
<evidence type="ECO:0000256" key="1">
    <source>
        <dbReference type="ARBA" id="ARBA00012417"/>
    </source>
</evidence>
<dbReference type="InterPro" id="IPR027417">
    <property type="entry name" value="P-loop_NTPase"/>
</dbReference>
<evidence type="ECO:0000259" key="9">
    <source>
        <dbReference type="Pfam" id="PF06144"/>
    </source>
</evidence>
<dbReference type="InterPro" id="IPR008921">
    <property type="entry name" value="DNA_pol3_clamp-load_cplx_C"/>
</dbReference>
<dbReference type="EMBL" id="CP013118">
    <property type="protein sequence ID" value="ALO14225.1"/>
    <property type="molecule type" value="Genomic_DNA"/>
</dbReference>
<dbReference type="InterPro" id="IPR005790">
    <property type="entry name" value="DNA_polIII_delta"/>
</dbReference>
<keyword evidence="6" id="KW-0239">DNA-directed DNA polymerase</keyword>
<evidence type="ECO:0000256" key="6">
    <source>
        <dbReference type="ARBA" id="ARBA00022932"/>
    </source>
</evidence>
<dbReference type="GO" id="GO:0003887">
    <property type="term" value="F:DNA-directed DNA polymerase activity"/>
    <property type="evidence" value="ECO:0007669"/>
    <property type="project" value="UniProtKB-KW"/>
</dbReference>
<keyword evidence="12" id="KW-1185">Reference proteome</keyword>
<feature type="domain" description="DNA polymerase III delta N-terminal" evidence="9">
    <location>
        <begin position="22"/>
        <end position="151"/>
    </location>
</feature>
<evidence type="ECO:0000256" key="2">
    <source>
        <dbReference type="ARBA" id="ARBA00017703"/>
    </source>
</evidence>
<accession>A0A0S2HW20</accession>
<dbReference type="Pfam" id="PF21694">
    <property type="entry name" value="DNA_pol3_delta_C"/>
    <property type="match status" value="1"/>
</dbReference>
<dbReference type="PATRIC" id="fig|1307839.3.peg.594"/>
<evidence type="ECO:0000313" key="11">
    <source>
        <dbReference type="EMBL" id="ALO14225.1"/>
    </source>
</evidence>
<dbReference type="GO" id="GO:0009360">
    <property type="term" value="C:DNA polymerase III complex"/>
    <property type="evidence" value="ECO:0007669"/>
    <property type="project" value="InterPro"/>
</dbReference>
<dbReference type="Proteomes" id="UP000064893">
    <property type="component" value="Chromosome"/>
</dbReference>
<dbReference type="Gene3D" id="1.10.8.60">
    <property type="match status" value="1"/>
</dbReference>
<dbReference type="EC" id="2.7.7.7" evidence="1"/>
<name>A0A0S2HW20_9BACT</name>
<evidence type="ECO:0000256" key="5">
    <source>
        <dbReference type="ARBA" id="ARBA00022705"/>
    </source>
</evidence>
<evidence type="ECO:0000256" key="3">
    <source>
        <dbReference type="ARBA" id="ARBA00022679"/>
    </source>
</evidence>
<comment type="similarity">
    <text evidence="7">Belongs to the DNA polymerase HolA subunit family.</text>
</comment>
<reference evidence="11 12" key="1">
    <citation type="submission" date="2015-11" db="EMBL/GenBank/DDBJ databases">
        <title>Description and complete genome sequence of a novel strain predominating in hypersaline microbial mats and representing a new family of the Bacteriodetes phylum.</title>
        <authorList>
            <person name="Spring S."/>
            <person name="Bunk B."/>
            <person name="Sproer C."/>
            <person name="Klenk H.-P."/>
        </authorList>
    </citation>
    <scope>NUCLEOTIDE SEQUENCE [LARGE SCALE GENOMIC DNA]</scope>
    <source>
        <strain evidence="11 12">L21-Spi-D4</strain>
    </source>
</reference>
<keyword evidence="5" id="KW-0235">DNA replication</keyword>
<dbReference type="OrthoDB" id="1172326at2"/>
<dbReference type="PANTHER" id="PTHR34388:SF1">
    <property type="entry name" value="DNA POLYMERASE III SUBUNIT DELTA"/>
    <property type="match status" value="1"/>
</dbReference>
<dbReference type="SUPFAM" id="SSF52540">
    <property type="entry name" value="P-loop containing nucleoside triphosphate hydrolases"/>
    <property type="match status" value="1"/>
</dbReference>
<dbReference type="Pfam" id="PF06144">
    <property type="entry name" value="DNA_pol3_delta"/>
    <property type="match status" value="1"/>
</dbReference>
<dbReference type="KEGG" id="blq:L21SP5_00549"/>
<gene>
    <name evidence="11" type="ORF">L21SP5_00549</name>
</gene>
<proteinExistence type="inferred from homology"/>
<dbReference type="SUPFAM" id="SSF48019">
    <property type="entry name" value="post-AAA+ oligomerization domain-like"/>
    <property type="match status" value="1"/>
</dbReference>
<dbReference type="InterPro" id="IPR048466">
    <property type="entry name" value="DNA_pol3_delta-like_C"/>
</dbReference>
<dbReference type="AlphaFoldDB" id="A0A0S2HW20"/>
<dbReference type="GO" id="GO:0003677">
    <property type="term" value="F:DNA binding"/>
    <property type="evidence" value="ECO:0007669"/>
    <property type="project" value="InterPro"/>
</dbReference>
<keyword evidence="4" id="KW-0548">Nucleotidyltransferase</keyword>
<dbReference type="STRING" id="1307839.L21SP5_00549"/>
<dbReference type="PANTHER" id="PTHR34388">
    <property type="entry name" value="DNA POLYMERASE III SUBUNIT DELTA"/>
    <property type="match status" value="1"/>
</dbReference>
<evidence type="ECO:0000313" key="12">
    <source>
        <dbReference type="Proteomes" id="UP000064893"/>
    </source>
</evidence>
<evidence type="ECO:0000256" key="7">
    <source>
        <dbReference type="ARBA" id="ARBA00034754"/>
    </source>
</evidence>
<dbReference type="RefSeq" id="WP_057951795.1">
    <property type="nucleotide sequence ID" value="NZ_CP013118.1"/>
</dbReference>
<evidence type="ECO:0000259" key="10">
    <source>
        <dbReference type="Pfam" id="PF21694"/>
    </source>
</evidence>